<gene>
    <name evidence="1" type="ORF">EV209_1162</name>
</gene>
<organism evidence="1 2">
    <name type="scientific">Cuneatibacter caecimuris</name>
    <dbReference type="NCBI Taxonomy" id="1796618"/>
    <lineage>
        <taxon>Bacteria</taxon>
        <taxon>Bacillati</taxon>
        <taxon>Bacillota</taxon>
        <taxon>Clostridia</taxon>
        <taxon>Lachnospirales</taxon>
        <taxon>Lachnospiraceae</taxon>
        <taxon>Cuneatibacter</taxon>
    </lineage>
</organism>
<dbReference type="RefSeq" id="WP_130433894.1">
    <property type="nucleotide sequence ID" value="NZ_SGXF01000001.1"/>
</dbReference>
<comment type="caution">
    <text evidence="1">The sequence shown here is derived from an EMBL/GenBank/DDBJ whole genome shotgun (WGS) entry which is preliminary data.</text>
</comment>
<evidence type="ECO:0000313" key="2">
    <source>
        <dbReference type="Proteomes" id="UP000292927"/>
    </source>
</evidence>
<sequence>MNWVRELCDLYEKNQTLAGKVERGRFGEPLILLPLFHTTVTAQITVTINHEGVFLRAERVADEDKITIIPVTEKSAARTAGIEAHPLCDNLKYLSGDYNDYTVSEKGKDYSEHHRCYIEGLEAWAKSEFSHEKVRAVYKYLEKGNLMKDLIACGVLLTGEDGCVLPKEKIQNVAQQDAFVRFCVEEEWDEGRNLLREGEDRIPNECWLDLTLQEAYIAYCRASVTQVGLSYLTGEWTSISYLHPKKIRNEGDGAKLISANDETDYTFRGRFINKEEAFAIGYEDSQKAHNALKWIIRRQGRNWNGLCVVTWESDLKELPDWCLDTDMVCDNYEAWEGWGDEEEDRRYAGTDPREAARFQRAIAGYEKMMDAGSQTILMAFDAATTGRLAMMECQQLSTSAYLKNLKRWHEDCGWLYPKYKDKSYYRYYGVAGVRDIANLLYGTESRGDMALKGSAEKMSGEVCKRLLPCILSGRPVPQDMVNLAVQRASSPVSYESRMNWDRTLSLACSLVKKKEIERKEEEVWTVALNTESHDRDYLYGRLLAVADRIEYRTQDKEESRETNAKRFMNAFSQQPFRTWKVIEERIQPYKMKLAAPERRHYEHMIEEICWLFQEGDFEKGDSLNGRYLLGFHNQAYALRNRTEEEKDHE</sequence>
<dbReference type="InterPro" id="IPR010144">
    <property type="entry name" value="CRISPR-assoc_prot_Csd1-typ"/>
</dbReference>
<dbReference type="Proteomes" id="UP000292927">
    <property type="component" value="Unassembled WGS sequence"/>
</dbReference>
<proteinExistence type="predicted"/>
<dbReference type="OrthoDB" id="5389988at2"/>
<dbReference type="AlphaFoldDB" id="A0A4Q7PPS5"/>
<dbReference type="NCBIfam" id="TIGR01863">
    <property type="entry name" value="cas_Csd1"/>
    <property type="match status" value="1"/>
</dbReference>
<accession>A0A4Q7PPS5</accession>
<dbReference type="EMBL" id="SGXF01000001">
    <property type="protein sequence ID" value="RZT03029.1"/>
    <property type="molecule type" value="Genomic_DNA"/>
</dbReference>
<protein>
    <submittedName>
        <fullName evidence="1">CRISPR-associated protein Csd1</fullName>
    </submittedName>
</protein>
<reference evidence="1 2" key="1">
    <citation type="submission" date="2019-02" db="EMBL/GenBank/DDBJ databases">
        <title>Genomic Encyclopedia of Type Strains, Phase IV (KMG-IV): sequencing the most valuable type-strain genomes for metagenomic binning, comparative biology and taxonomic classification.</title>
        <authorList>
            <person name="Goeker M."/>
        </authorList>
    </citation>
    <scope>NUCLEOTIDE SEQUENCE [LARGE SCALE GENOMIC DNA]</scope>
    <source>
        <strain evidence="1 2">DSM 29486</strain>
    </source>
</reference>
<evidence type="ECO:0000313" key="1">
    <source>
        <dbReference type="EMBL" id="RZT03029.1"/>
    </source>
</evidence>
<name>A0A4Q7PPS5_9FIRM</name>
<dbReference type="Pfam" id="PF09709">
    <property type="entry name" value="Cas_Csd1"/>
    <property type="match status" value="1"/>
</dbReference>
<keyword evidence="2" id="KW-1185">Reference proteome</keyword>